<dbReference type="Pfam" id="PF00125">
    <property type="entry name" value="Histone"/>
    <property type="match status" value="1"/>
</dbReference>
<dbReference type="GO" id="GO:0046982">
    <property type="term" value="F:protein heterodimerization activity"/>
    <property type="evidence" value="ECO:0007669"/>
    <property type="project" value="InterPro"/>
</dbReference>
<dbReference type="SMART" id="SM00428">
    <property type="entry name" value="H3"/>
    <property type="match status" value="1"/>
</dbReference>
<comment type="similarity">
    <text evidence="2">Belongs to the histone H3 family.</text>
</comment>
<dbReference type="PRINTS" id="PR00622">
    <property type="entry name" value="HISTONEH3"/>
</dbReference>
<proteinExistence type="inferred from homology"/>
<dbReference type="GO" id="GO:0005634">
    <property type="term" value="C:nucleus"/>
    <property type="evidence" value="ECO:0007669"/>
    <property type="project" value="UniProtKB-SubCell"/>
</dbReference>
<evidence type="ECO:0000313" key="8">
    <source>
        <dbReference type="Proteomes" id="UP000604046"/>
    </source>
</evidence>
<dbReference type="GO" id="GO:0030527">
    <property type="term" value="F:structural constituent of chromatin"/>
    <property type="evidence" value="ECO:0007669"/>
    <property type="project" value="InterPro"/>
</dbReference>
<protein>
    <submittedName>
        <fullName evidence="7">H3b protein</fullName>
    </submittedName>
</protein>
<dbReference type="GO" id="GO:0003677">
    <property type="term" value="F:DNA binding"/>
    <property type="evidence" value="ECO:0007669"/>
    <property type="project" value="UniProtKB-KW"/>
</dbReference>
<keyword evidence="3" id="KW-0238">DNA-binding</keyword>
<evidence type="ECO:0000313" key="7">
    <source>
        <dbReference type="EMBL" id="CAE7415264.1"/>
    </source>
</evidence>
<dbReference type="GO" id="GO:0000786">
    <property type="term" value="C:nucleosome"/>
    <property type="evidence" value="ECO:0007669"/>
    <property type="project" value="InterPro"/>
</dbReference>
<accession>A0A812R1T9</accession>
<keyword evidence="8" id="KW-1185">Reference proteome</keyword>
<sequence length="450" mass="49852">MGRSKAKGNVQRVEVLIVGKTTTTQKYHVDGGGTFAECFSDFARRLHYADQKLISFFCDGRMVTASTPVAELCGGRKGVLMIIQALLPEESAAIEACRKLRAATLIEGPVPPILKATFLELCGQCNLALPAEEFWTMVAGSEEVESLDESAWERIMQDFLECTTESYLFEEPEATSATLKKLTPGMVVQIVQREGFPDERGFCYVNAADQLGYVRVHTCTMRLFVECFPALNISAAEEYGSGLTCEEALRLITEEDKRIDEAYGIENASDEEQAGEAAGSAAASAAGPAAAELPVEETAEEAGDAARPKKRRRRAWGQAGPRNNGKGGSTTQKTLEEIRRLQSGKSAELLIPKLAFGRLCKDVLAELLVERNRFELEQMQQERGLLTGHELFERDDPQCVRFSSDALHALQVVCEWWLVDTFSYANRCAHHGKRVTVMLPDWQLVQELRR</sequence>
<evidence type="ECO:0000256" key="2">
    <source>
        <dbReference type="ARBA" id="ARBA00010343"/>
    </source>
</evidence>
<dbReference type="Gene3D" id="1.10.20.10">
    <property type="entry name" value="Histone, subunit A"/>
    <property type="match status" value="1"/>
</dbReference>
<dbReference type="SUPFAM" id="SSF47113">
    <property type="entry name" value="Histone-fold"/>
    <property type="match status" value="1"/>
</dbReference>
<dbReference type="AlphaFoldDB" id="A0A812R1T9"/>
<keyword evidence="4" id="KW-0539">Nucleus</keyword>
<comment type="caution">
    <text evidence="7">The sequence shown here is derived from an EMBL/GenBank/DDBJ whole genome shotgun (WGS) entry which is preliminary data.</text>
</comment>
<comment type="subcellular location">
    <subcellularLocation>
        <location evidence="1">Nucleus</location>
    </subcellularLocation>
</comment>
<reference evidence="7" key="1">
    <citation type="submission" date="2021-02" db="EMBL/GenBank/DDBJ databases">
        <authorList>
            <person name="Dougan E. K."/>
            <person name="Rhodes N."/>
            <person name="Thang M."/>
            <person name="Chan C."/>
        </authorList>
    </citation>
    <scope>NUCLEOTIDE SEQUENCE</scope>
</reference>
<dbReference type="InterPro" id="IPR000164">
    <property type="entry name" value="Histone_H3/CENP-A"/>
</dbReference>
<organism evidence="7 8">
    <name type="scientific">Symbiodinium natans</name>
    <dbReference type="NCBI Taxonomy" id="878477"/>
    <lineage>
        <taxon>Eukaryota</taxon>
        <taxon>Sar</taxon>
        <taxon>Alveolata</taxon>
        <taxon>Dinophyceae</taxon>
        <taxon>Suessiales</taxon>
        <taxon>Symbiodiniaceae</taxon>
        <taxon>Symbiodinium</taxon>
    </lineage>
</organism>
<dbReference type="EMBL" id="CAJNDS010002293">
    <property type="protein sequence ID" value="CAE7415264.1"/>
    <property type="molecule type" value="Genomic_DNA"/>
</dbReference>
<evidence type="ECO:0000259" key="6">
    <source>
        <dbReference type="Pfam" id="PF00125"/>
    </source>
</evidence>
<feature type="domain" description="Core Histone H2A/H2B/H3" evidence="6">
    <location>
        <begin position="400"/>
        <end position="445"/>
    </location>
</feature>
<dbReference type="InterPro" id="IPR007125">
    <property type="entry name" value="H2A/H2B/H3"/>
</dbReference>
<evidence type="ECO:0000256" key="3">
    <source>
        <dbReference type="ARBA" id="ARBA00023125"/>
    </source>
</evidence>
<feature type="compositionally biased region" description="Low complexity" evidence="5">
    <location>
        <begin position="275"/>
        <end position="292"/>
    </location>
</feature>
<gene>
    <name evidence="7" type="primary">H3b</name>
    <name evidence="7" type="ORF">SNAT2548_LOCUS22574</name>
</gene>
<evidence type="ECO:0000256" key="4">
    <source>
        <dbReference type="ARBA" id="ARBA00023242"/>
    </source>
</evidence>
<feature type="region of interest" description="Disordered" evidence="5">
    <location>
        <begin position="270"/>
        <end position="333"/>
    </location>
</feature>
<name>A0A812R1T9_9DINO</name>
<feature type="compositionally biased region" description="Acidic residues" evidence="5">
    <location>
        <begin position="294"/>
        <end position="303"/>
    </location>
</feature>
<dbReference type="Proteomes" id="UP000604046">
    <property type="component" value="Unassembled WGS sequence"/>
</dbReference>
<evidence type="ECO:0000256" key="1">
    <source>
        <dbReference type="ARBA" id="ARBA00004123"/>
    </source>
</evidence>
<dbReference type="PANTHER" id="PTHR11426">
    <property type="entry name" value="HISTONE H3"/>
    <property type="match status" value="1"/>
</dbReference>
<dbReference type="InterPro" id="IPR009072">
    <property type="entry name" value="Histone-fold"/>
</dbReference>
<evidence type="ECO:0000256" key="5">
    <source>
        <dbReference type="SAM" id="MobiDB-lite"/>
    </source>
</evidence>